<organism evidence="2">
    <name type="scientific">gut metagenome</name>
    <dbReference type="NCBI Taxonomy" id="749906"/>
    <lineage>
        <taxon>unclassified sequences</taxon>
        <taxon>metagenomes</taxon>
        <taxon>organismal metagenomes</taxon>
    </lineage>
</organism>
<keyword evidence="1" id="KW-1133">Transmembrane helix</keyword>
<protein>
    <submittedName>
        <fullName evidence="2">Uncharacterized protein</fullName>
    </submittedName>
</protein>
<dbReference type="AlphaFoldDB" id="J9FLE8"/>
<proteinExistence type="predicted"/>
<accession>J9FLE8</accession>
<evidence type="ECO:0000313" key="2">
    <source>
        <dbReference type="EMBL" id="EJW95731.1"/>
    </source>
</evidence>
<dbReference type="AntiFam" id="ANF00083">
    <property type="entry name" value="Shadow ORF (opposite leuS)"/>
</dbReference>
<gene>
    <name evidence="2" type="ORF">EVA_16162</name>
</gene>
<dbReference type="EMBL" id="AMCI01005646">
    <property type="protein sequence ID" value="EJW95731.1"/>
    <property type="molecule type" value="Genomic_DNA"/>
</dbReference>
<comment type="caution">
    <text evidence="2">The sequence shown here is derived from an EMBL/GenBank/DDBJ whole genome shotgun (WGS) entry which is preliminary data.</text>
</comment>
<keyword evidence="1" id="KW-0472">Membrane</keyword>
<name>J9FLE8_9ZZZZ</name>
<sequence>MSNVKSLTGGVRELNKAVELRLVNTRHCFIRFFFFPSFLPFLFNGCEIIFHYKFFPFL</sequence>
<keyword evidence="1" id="KW-0812">Transmembrane</keyword>
<evidence type="ECO:0000256" key="1">
    <source>
        <dbReference type="SAM" id="Phobius"/>
    </source>
</evidence>
<reference evidence="2" key="1">
    <citation type="journal article" date="2012" name="PLoS ONE">
        <title>Gene sets for utilization of primary and secondary nutrition supplies in the distal gut of endangered iberian lynx.</title>
        <authorList>
            <person name="Alcaide M."/>
            <person name="Messina E."/>
            <person name="Richter M."/>
            <person name="Bargiela R."/>
            <person name="Peplies J."/>
            <person name="Huws S.A."/>
            <person name="Newbold C.J."/>
            <person name="Golyshin P.N."/>
            <person name="Simon M.A."/>
            <person name="Lopez G."/>
            <person name="Yakimov M.M."/>
            <person name="Ferrer M."/>
        </authorList>
    </citation>
    <scope>NUCLEOTIDE SEQUENCE</scope>
</reference>
<feature type="transmembrane region" description="Helical" evidence="1">
    <location>
        <begin position="29"/>
        <end position="52"/>
    </location>
</feature>